<gene>
    <name evidence="1" type="ORF">Aglo03_09240</name>
</gene>
<proteinExistence type="predicted"/>
<keyword evidence="2" id="KW-1185">Reference proteome</keyword>
<reference evidence="1" key="1">
    <citation type="submission" date="2023-02" db="EMBL/GenBank/DDBJ databases">
        <title>Actinokineospora globicatena NBRC 15670.</title>
        <authorList>
            <person name="Ichikawa N."/>
            <person name="Sato H."/>
            <person name="Tonouchi N."/>
        </authorList>
    </citation>
    <scope>NUCLEOTIDE SEQUENCE</scope>
    <source>
        <strain evidence="1">NBRC 15670</strain>
    </source>
</reference>
<organism evidence="1 2">
    <name type="scientific">Actinokineospora globicatena</name>
    <dbReference type="NCBI Taxonomy" id="103729"/>
    <lineage>
        <taxon>Bacteria</taxon>
        <taxon>Bacillati</taxon>
        <taxon>Actinomycetota</taxon>
        <taxon>Actinomycetes</taxon>
        <taxon>Pseudonocardiales</taxon>
        <taxon>Pseudonocardiaceae</taxon>
        <taxon>Actinokineospora</taxon>
    </lineage>
</organism>
<dbReference type="Proteomes" id="UP001165042">
    <property type="component" value="Unassembled WGS sequence"/>
</dbReference>
<comment type="caution">
    <text evidence="1">The sequence shown here is derived from an EMBL/GenBank/DDBJ whole genome shotgun (WGS) entry which is preliminary data.</text>
</comment>
<sequence length="719" mass="78477">MTSETTLRTRLIQRTLRVARAGGPGGDSSPVARQLDIALMSAGFKASRELVEHVSSLAKEQAVSLSTGVVVAVRALVGDQVAHNPYFRRFPRGVPDTVEFWLRELRSAAGSGEQPEVRFGVINLLSLPRYGRVQHTYEEMLAEHDELLPSIKDRVTVVHLGGDLDEEITTTFLALAGSTTPLESSDLQLFATLAALRVDLVPESIPVRETRGVLNAARLAAGLPLVAVDTVVDVLRVACQASGGDVTLLEPTRFRGFRRAERRVLMGALDQVIAGNEGKLGDVNRYAGRFKRLGERLHPHEYPAFPHAQDVFAVARGERVARTMAGRAEVALAAGEVAQAARVLAAAPGLLFRSLDRLLRSASGPEEAGKVLATAGSVVASVSGRVLCSVREHLGNRTQHDFARLFVNRSGRPWITADTRRRLAPEVVYSATTMLDEELLRRLPAYDRLVVDPEVLPVALPLSGKATADGLDVLPRGTRTPVDGDLLRFFTYWRQSKQRTDYDLSVSLLDENFDLQDQVSWTNYHADGAVYSGDLTDAPDGATEFIDLPLRAVSARYVVPQVDIYSGEGFTEVVESMFGWMVRDGEQQGAPFEPRTVRMRSELRGTGRVALPVMFERDYEGKWTAIWLHVYLSGSPKFNQVAATTSTVGTVAATISRRHYLTVEHVVDMLAGKAGSVTTWAPGLRLDGPVTFIGLHRPDGLPEGSTAITLDRLSDLVPN</sequence>
<evidence type="ECO:0008006" key="3">
    <source>
        <dbReference type="Google" id="ProtNLM"/>
    </source>
</evidence>
<dbReference type="AlphaFoldDB" id="A0A9W6V8N2"/>
<accession>A0A9W6V8N2</accession>
<evidence type="ECO:0000313" key="2">
    <source>
        <dbReference type="Proteomes" id="UP001165042"/>
    </source>
</evidence>
<evidence type="ECO:0000313" key="1">
    <source>
        <dbReference type="EMBL" id="GLW90108.1"/>
    </source>
</evidence>
<protein>
    <recommendedName>
        <fullName evidence="3">TerD family protein</fullName>
    </recommendedName>
</protein>
<name>A0A9W6V8N2_9PSEU</name>
<dbReference type="RefSeq" id="WP_285607844.1">
    <property type="nucleotide sequence ID" value="NZ_BSSD01000001.1"/>
</dbReference>
<dbReference type="EMBL" id="BSSD01000001">
    <property type="protein sequence ID" value="GLW90108.1"/>
    <property type="molecule type" value="Genomic_DNA"/>
</dbReference>